<gene>
    <name evidence="1" type="ORF">BH720_022120</name>
</gene>
<evidence type="ECO:0000313" key="2">
    <source>
        <dbReference type="Proteomes" id="UP000095472"/>
    </source>
</evidence>
<evidence type="ECO:0000313" key="1">
    <source>
        <dbReference type="EMBL" id="XPM62418.1"/>
    </source>
</evidence>
<dbReference type="Proteomes" id="UP000095472">
    <property type="component" value="Chromosome"/>
</dbReference>
<reference evidence="1 2" key="1">
    <citation type="journal article" date="2016" name="Genome Announc.">
        <title>Draft Genome Sequence of the Thermotolerant Cyanobacterium Desertifilum sp. IPPAS B-1220.</title>
        <authorList>
            <person name="Mironov K.S."/>
            <person name="Sinetova M.A."/>
            <person name="Bolatkhan K."/>
            <person name="Zayadan B.K."/>
            <person name="Ustinova V.V."/>
            <person name="Kupriyanova E.V."/>
            <person name="Skrypnik A.N."/>
            <person name="Gogoleva N.E."/>
            <person name="Gogolev Y.V."/>
            <person name="Los D.A."/>
        </authorList>
    </citation>
    <scope>NUCLEOTIDE SEQUENCE [LARGE SCALE GENOMIC DNA]</scope>
    <source>
        <strain evidence="1 2">IPPAS B-1220</strain>
    </source>
</reference>
<name>A0ACD5GNV5_9CYAN</name>
<dbReference type="EMBL" id="CP182909">
    <property type="protein sequence ID" value="XPM62418.1"/>
    <property type="molecule type" value="Genomic_DNA"/>
</dbReference>
<keyword evidence="2" id="KW-1185">Reference proteome</keyword>
<accession>A0ACD5GNV5</accession>
<sequence>MFEATVDFFKDLWAFLRERKKYWLLPLIISLVMVVALIILSQASVIAPFIYTLF</sequence>
<protein>
    <submittedName>
        <fullName evidence="1">DUF5989 family protein</fullName>
    </submittedName>
</protein>
<proteinExistence type="predicted"/>
<organism evidence="1 2">
    <name type="scientific">Desertifilum tharense IPPAS B-1220</name>
    <dbReference type="NCBI Taxonomy" id="1781255"/>
    <lineage>
        <taxon>Bacteria</taxon>
        <taxon>Bacillati</taxon>
        <taxon>Cyanobacteriota</taxon>
        <taxon>Cyanophyceae</taxon>
        <taxon>Desertifilales</taxon>
        <taxon>Desertifilaceae</taxon>
        <taxon>Desertifilum</taxon>
    </lineage>
</organism>